<dbReference type="PANTHER" id="PTHR11717">
    <property type="entry name" value="LOW MOLECULAR WEIGHT PROTEIN TYROSINE PHOSPHATASE"/>
    <property type="match status" value="1"/>
</dbReference>
<dbReference type="EMBL" id="JAAOIV010000009">
    <property type="protein sequence ID" value="NHN56584.1"/>
    <property type="molecule type" value="Genomic_DNA"/>
</dbReference>
<keyword evidence="3" id="KW-1185">Reference proteome</keyword>
<dbReference type="Gene3D" id="3.40.50.2300">
    <property type="match status" value="1"/>
</dbReference>
<dbReference type="InterPro" id="IPR036196">
    <property type="entry name" value="Ptyr_pPase_sf"/>
</dbReference>
<dbReference type="PANTHER" id="PTHR11717:SF31">
    <property type="entry name" value="LOW MOLECULAR WEIGHT PROTEIN-TYROSINE-PHOSPHATASE ETP-RELATED"/>
    <property type="match status" value="1"/>
</dbReference>
<evidence type="ECO:0000313" key="2">
    <source>
        <dbReference type="EMBL" id="NHN56584.1"/>
    </source>
</evidence>
<dbReference type="AlphaFoldDB" id="A0A967EB52"/>
<name>A0A967EB52_9MICO</name>
<accession>A0A967EB52</accession>
<dbReference type="InterPro" id="IPR023485">
    <property type="entry name" value="Ptyr_pPase"/>
</dbReference>
<sequence>MATTGTILIVCSGNVCRSPYIDLLLQDALRGSGVQVASAGTTALVDRPMEEGSLVRLRDRHGIDGSGFRARQLTPAMIAAADLVLCATRDHRAEVVRIEPAGLRRTFALTDFSDLVREMAPGVPAPSFLDEPGMSEVALVVSGAARRRSLVHPRSEESADIPDPFRRGDAAFERMADEIDAVIGPVIRALRS</sequence>
<dbReference type="GO" id="GO:0004725">
    <property type="term" value="F:protein tyrosine phosphatase activity"/>
    <property type="evidence" value="ECO:0007669"/>
    <property type="project" value="TreeGrafter"/>
</dbReference>
<dbReference type="SUPFAM" id="SSF52788">
    <property type="entry name" value="Phosphotyrosine protein phosphatases I"/>
    <property type="match status" value="1"/>
</dbReference>
<evidence type="ECO:0000259" key="1">
    <source>
        <dbReference type="SMART" id="SM00226"/>
    </source>
</evidence>
<comment type="caution">
    <text evidence="2">The sequence shown here is derived from an EMBL/GenBank/DDBJ whole genome shotgun (WGS) entry which is preliminary data.</text>
</comment>
<evidence type="ECO:0000313" key="3">
    <source>
        <dbReference type="Proteomes" id="UP000744769"/>
    </source>
</evidence>
<dbReference type="Proteomes" id="UP000744769">
    <property type="component" value="Unassembled WGS sequence"/>
</dbReference>
<dbReference type="Pfam" id="PF01451">
    <property type="entry name" value="LMWPc"/>
    <property type="match status" value="1"/>
</dbReference>
<dbReference type="InterPro" id="IPR050438">
    <property type="entry name" value="LMW_PTPase"/>
</dbReference>
<organism evidence="2 3">
    <name type="scientific">Metallococcus carri</name>
    <dbReference type="NCBI Taxonomy" id="1656884"/>
    <lineage>
        <taxon>Bacteria</taxon>
        <taxon>Bacillati</taxon>
        <taxon>Actinomycetota</taxon>
        <taxon>Actinomycetes</taxon>
        <taxon>Micrococcales</taxon>
        <taxon>Dermacoccaceae</taxon>
        <taxon>Metallococcus</taxon>
    </lineage>
</organism>
<proteinExistence type="predicted"/>
<feature type="domain" description="Phosphotyrosine protein phosphatase I" evidence="1">
    <location>
        <begin position="5"/>
        <end position="189"/>
    </location>
</feature>
<dbReference type="SMART" id="SM00226">
    <property type="entry name" value="LMWPc"/>
    <property type="match status" value="1"/>
</dbReference>
<dbReference type="RefSeq" id="WP_166197253.1">
    <property type="nucleotide sequence ID" value="NZ_JAAOIV010000009.1"/>
</dbReference>
<reference evidence="2" key="1">
    <citation type="submission" date="2020-03" db="EMBL/GenBank/DDBJ databases">
        <title>Draft sequencing of Calidifontibacter sp. DB0510.</title>
        <authorList>
            <person name="Kim D.-U."/>
        </authorList>
    </citation>
    <scope>NUCLEOTIDE SEQUENCE</scope>
    <source>
        <strain evidence="2">DB0510</strain>
    </source>
</reference>
<protein>
    <recommendedName>
        <fullName evidence="1">Phosphotyrosine protein phosphatase I domain-containing protein</fullName>
    </recommendedName>
</protein>
<gene>
    <name evidence="2" type="ORF">G9U51_12420</name>
</gene>